<dbReference type="PANTHER" id="PTHR31094:SF2">
    <property type="entry name" value="RIKEN CDNA 2310061I04 GENE"/>
    <property type="match status" value="1"/>
</dbReference>
<organism evidence="1 2">
    <name type="scientific">Acropora cervicornis</name>
    <name type="common">Staghorn coral</name>
    <dbReference type="NCBI Taxonomy" id="6130"/>
    <lineage>
        <taxon>Eukaryota</taxon>
        <taxon>Metazoa</taxon>
        <taxon>Cnidaria</taxon>
        <taxon>Anthozoa</taxon>
        <taxon>Hexacorallia</taxon>
        <taxon>Scleractinia</taxon>
        <taxon>Astrocoeniina</taxon>
        <taxon>Acroporidae</taxon>
        <taxon>Acropora</taxon>
    </lineage>
</organism>
<reference evidence="1" key="1">
    <citation type="journal article" date="2023" name="G3 (Bethesda)">
        <title>Whole genome assembly and annotation of the endangered Caribbean coral Acropora cervicornis.</title>
        <authorList>
            <person name="Selwyn J.D."/>
            <person name="Vollmer S.V."/>
        </authorList>
    </citation>
    <scope>NUCLEOTIDE SEQUENCE</scope>
    <source>
        <strain evidence="1">K2</strain>
    </source>
</reference>
<accession>A0AAD9QRD6</accession>
<reference evidence="1" key="2">
    <citation type="journal article" date="2023" name="Science">
        <title>Genomic signatures of disease resistance in endangered staghorn corals.</title>
        <authorList>
            <person name="Vollmer S.V."/>
            <person name="Selwyn J.D."/>
            <person name="Despard B.A."/>
            <person name="Roesel C.L."/>
        </authorList>
    </citation>
    <scope>NUCLEOTIDE SEQUENCE</scope>
    <source>
        <strain evidence="1">K2</strain>
    </source>
</reference>
<dbReference type="PANTHER" id="PTHR31094">
    <property type="entry name" value="RIKEN CDNA 2310061I04 GENE"/>
    <property type="match status" value="1"/>
</dbReference>
<gene>
    <name evidence="1" type="ORF">P5673_010400</name>
</gene>
<dbReference type="InterPro" id="IPR018790">
    <property type="entry name" value="DUF2358"/>
</dbReference>
<dbReference type="Proteomes" id="UP001249851">
    <property type="component" value="Unassembled WGS sequence"/>
</dbReference>
<dbReference type="Pfam" id="PF10184">
    <property type="entry name" value="DUF2358"/>
    <property type="match status" value="1"/>
</dbReference>
<sequence length="397" mass="45504">MALTNLLKSPQFLCKQVEKPIIFFLQKDNKHETKIFSAKETKYAEGKLQLKYCKRGNGASSSLRKTNAHQALNAMWECVRTHDIQQNLQVDKSLLSKWNQDPLMDHKQLVLLVFDQDKVSNKLCSIGKGNVSSAKLTKHLQHKEQAEKVIMQQVCPWSDCETSKESIKFSKKNCQTTSSVSHSRYSEVDCKKITKESPLLFAEGSKKSDLKRDFKIGPDPTQLSSVLLKVREEIPEFFLKTPDYSIYHQNVKFVNTIIGASTNGIYQYRVQIAGFRFMVLSCMTDLSMDVLKISKHPNEGAIKVRWRIKGIPLLTKILPYIGRRLRDGEDCYRPALQINFEDYEKVMPSSSHEKESPLWMLLLWPFLHLLDSNNSCEAFSAFECRSTDKGIEPGIQV</sequence>
<evidence type="ECO:0000313" key="2">
    <source>
        <dbReference type="Proteomes" id="UP001249851"/>
    </source>
</evidence>
<proteinExistence type="predicted"/>
<dbReference type="EMBL" id="JARQWQ010000018">
    <property type="protein sequence ID" value="KAK2566068.1"/>
    <property type="molecule type" value="Genomic_DNA"/>
</dbReference>
<keyword evidence="2" id="KW-1185">Reference proteome</keyword>
<comment type="caution">
    <text evidence="1">The sequence shown here is derived from an EMBL/GenBank/DDBJ whole genome shotgun (WGS) entry which is preliminary data.</text>
</comment>
<evidence type="ECO:0000313" key="1">
    <source>
        <dbReference type="EMBL" id="KAK2566068.1"/>
    </source>
</evidence>
<dbReference type="AlphaFoldDB" id="A0AAD9QRD6"/>
<protein>
    <submittedName>
        <fullName evidence="1">Uncharacterized protein</fullName>
    </submittedName>
</protein>
<name>A0AAD9QRD6_ACRCE</name>